<dbReference type="Gene3D" id="1.20.5.440">
    <property type="entry name" value="ATP synthase delta/epsilon subunit, C-terminal domain"/>
    <property type="match status" value="1"/>
</dbReference>
<dbReference type="NCBIfam" id="TIGR01216">
    <property type="entry name" value="ATP_synt_epsi"/>
    <property type="match status" value="1"/>
</dbReference>
<keyword evidence="11" id="KW-0139">CF(1)</keyword>
<dbReference type="GO" id="GO:0005743">
    <property type="term" value="C:mitochondrial inner membrane"/>
    <property type="evidence" value="ECO:0007669"/>
    <property type="project" value="UniProtKB-SubCell"/>
</dbReference>
<protein>
    <recommendedName>
        <fullName evidence="17">ATP synthase F(1) complex subunit delta, mitochondrial</fullName>
    </recommendedName>
    <alternativeName>
        <fullName evidence="14">ATP synthase F1 subunit delta</fullName>
    </alternativeName>
    <alternativeName>
        <fullName evidence="13">F-ATPase delta subunit</fullName>
    </alternativeName>
</protein>
<dbReference type="PhylomeDB" id="Q17I03"/>
<evidence type="ECO:0000256" key="1">
    <source>
        <dbReference type="ARBA" id="ARBA00004273"/>
    </source>
</evidence>
<evidence type="ECO:0000256" key="16">
    <source>
        <dbReference type="ARBA" id="ARBA00062932"/>
    </source>
</evidence>
<dbReference type="OMA" id="PHQTIYR"/>
<keyword evidence="12" id="KW-0066">ATP synthesis</keyword>
<dbReference type="CDD" id="cd12152">
    <property type="entry name" value="F1-ATPase_delta"/>
    <property type="match status" value="1"/>
</dbReference>
<dbReference type="InterPro" id="IPR048937">
    <property type="entry name" value="ATPD_C_metazoa"/>
</dbReference>
<keyword evidence="4" id="KW-0375">Hydrogen ion transport</keyword>
<dbReference type="PaxDb" id="7159-AAEL002504-PA"/>
<reference evidence="20" key="3">
    <citation type="submission" date="2012-09" db="EMBL/GenBank/DDBJ databases">
        <authorList>
            <consortium name="VectorBase"/>
        </authorList>
    </citation>
    <scope>NUCLEOTIDE SEQUENCE</scope>
    <source>
        <strain evidence="20">Liverpool</strain>
    </source>
</reference>
<evidence type="ECO:0000313" key="20">
    <source>
        <dbReference type="EMBL" id="EAT46274.1"/>
    </source>
</evidence>
<evidence type="ECO:0000256" key="7">
    <source>
        <dbReference type="ARBA" id="ARBA00022990"/>
    </source>
</evidence>
<reference evidence="20" key="1">
    <citation type="submission" date="2005-10" db="EMBL/GenBank/DDBJ databases">
        <authorList>
            <person name="Loftus B.J."/>
            <person name="Nene V.M."/>
            <person name="Hannick L.I."/>
            <person name="Bidwell S."/>
            <person name="Haas B."/>
            <person name="Amedeo P."/>
            <person name="Orvis J."/>
            <person name="Wortman J.R."/>
            <person name="White O.R."/>
            <person name="Salzberg S."/>
            <person name="Shumway M."/>
            <person name="Koo H."/>
            <person name="Zhao Y."/>
            <person name="Holmes M."/>
            <person name="Miller J."/>
            <person name="Schatz M."/>
            <person name="Pop M."/>
            <person name="Pai G."/>
            <person name="Utterback T."/>
            <person name="Rogers Y.-H."/>
            <person name="Kravitz S."/>
            <person name="Fraser C.M."/>
        </authorList>
    </citation>
    <scope>NUCLEOTIDE SEQUENCE</scope>
    <source>
        <strain evidence="20">Liverpool</strain>
    </source>
</reference>
<evidence type="ECO:0000256" key="9">
    <source>
        <dbReference type="ARBA" id="ARBA00023128"/>
    </source>
</evidence>
<dbReference type="GO" id="GO:0045259">
    <property type="term" value="C:proton-transporting ATP synthase complex"/>
    <property type="evidence" value="ECO:0007669"/>
    <property type="project" value="UniProtKB-KW"/>
</dbReference>
<dbReference type="PANTHER" id="PTHR13822">
    <property type="entry name" value="ATP SYNTHASE DELTA/EPSILON CHAIN"/>
    <property type="match status" value="1"/>
</dbReference>
<dbReference type="PANTHER" id="PTHR13822:SF7">
    <property type="entry name" value="ATP SYNTHASE SUBUNIT DELTA, MITOCHONDRIAL"/>
    <property type="match status" value="1"/>
</dbReference>
<dbReference type="SUPFAM" id="SSF51344">
    <property type="entry name" value="Epsilon subunit of F1F0-ATP synthase N-terminal domain"/>
    <property type="match status" value="1"/>
</dbReference>
<evidence type="ECO:0000259" key="18">
    <source>
        <dbReference type="Pfam" id="PF02823"/>
    </source>
</evidence>
<evidence type="ECO:0000256" key="5">
    <source>
        <dbReference type="ARBA" id="ARBA00022792"/>
    </source>
</evidence>
<dbReference type="Proteomes" id="UP000682892">
    <property type="component" value="Chromosome 1"/>
</dbReference>
<keyword evidence="9" id="KW-0496">Mitochondrion</keyword>
<dbReference type="eggNOG" id="KOG1758">
    <property type="taxonomic scope" value="Eukaryota"/>
</dbReference>
<evidence type="ECO:0000256" key="13">
    <source>
        <dbReference type="ARBA" id="ARBA00031669"/>
    </source>
</evidence>
<keyword evidence="7" id="KW-0007">Acetylation</keyword>
<evidence type="ECO:0000256" key="4">
    <source>
        <dbReference type="ARBA" id="ARBA00022781"/>
    </source>
</evidence>
<dbReference type="AlphaFoldDB" id="Q17I03"/>
<comment type="similarity">
    <text evidence="2">Belongs to the ATPase epsilon chain family.</text>
</comment>
<comment type="subunit">
    <text evidence="16">Component of the ATP synthase complex composed at least of ATP5F1A/subunit alpha, ATP5F1B/subunit beta, ATP5MC1/subunit c (homooctomer), MT-ATP6/subunit a, MT-ATP8/subunit 8, ATP5ME/subunit e, ATP5MF/subunit f, ATP5MG/subunit g, ATP5MK/subunit k, ATP5MJ/subunit j, ATP5F1C/subunit gamma, ATP5F1D/subunit delta, ATP5F1E/subunit epsilon, ATP5PF/subunit F6, ATP5PB/subunit b, ATP5PD/subunit d, ATP5PO/subunit OSCP. ATP synthase complex consists of a soluble F(1) head domain (subunits alpha(3) and beta(3)) - the catalytic core - and a membrane F(0) domain - the membrane proton channel (subunits c, a, 8, e, f, g, k and j). These two domains are linked by a central stalk (subunits gamma, delta, and epsilon) rotating inside the F1 region and a stationary peripheral stalk (subunits F6, b, d, and OSCP). Component of a complex composed at least by ATPIF1, ATP5F1A, ATP5F1B, ATP5F1C AND ATP5F1E.</text>
</comment>
<name>Q17I03_AEDAE</name>
<keyword evidence="6" id="KW-0809">Transit peptide</keyword>
<dbReference type="HAMAP" id="MF_00530">
    <property type="entry name" value="ATP_synth_epsil_bac"/>
    <property type="match status" value="1"/>
</dbReference>
<feature type="domain" description="ATP synthase F1 complex delta/epsilon subunit N-terminal" evidence="18">
    <location>
        <begin position="45"/>
        <end position="124"/>
    </location>
</feature>
<dbReference type="EMBL" id="CH477244">
    <property type="protein sequence ID" value="EAT46274.1"/>
    <property type="molecule type" value="Genomic_DNA"/>
</dbReference>
<dbReference type="STRING" id="7159.Q17I03"/>
<sequence length="173" mass="18450">MIFSPEHFPFSRMSFALRSTARLAASARPALRSMQSRGYADEMAFTLAAANKVYYDSAHIRQVDVPSFSGAFGILPKHVPTLAVLKPGVVTVYEQDGATKKIFVSSGTITVNEDSSVQVLAEEAHPVEDLDSGACREILSSAQSQLSSASTDKERAEAGIAVEVAEALVKAAE</sequence>
<evidence type="ECO:0000313" key="21">
    <source>
        <dbReference type="Proteomes" id="UP000682892"/>
    </source>
</evidence>
<dbReference type="FunFam" id="2.60.15.10:FF:000004">
    <property type="entry name" value="ATP synthase subunit delta, mitochondrial"/>
    <property type="match status" value="1"/>
</dbReference>
<evidence type="ECO:0000259" key="19">
    <source>
        <dbReference type="Pfam" id="PF21335"/>
    </source>
</evidence>
<comment type="function">
    <text evidence="15">Subunit delta, of the mitochondrial membrane ATP synthase complex (F(1)F(0) ATP synthase or Complex V) that produces ATP from ADP in the presence of a proton gradient across the membrane which is generated by electron transport complexes of the respiratory chain. ATP synthase complex consist of a soluble F(1) head domain - the catalytic core - and a membrane F(1) domain - the membrane proton channel. These two domains are linked by a central stalk rotating inside the F(1) region and a stationary peripheral stalk. During catalysis, ATP synthesis in the catalytic domain of F(1) is coupled via a rotary mechanism of the central stalk subunits to proton translocation. In vivo, can only synthesize ATP although its ATP hydrolase activity can be activated artificially in vitro. With the central stalk subunit gamma, is essential for the biogenesis of F(1) catalytic part of the ATP synthase complex namely in the formation of F1 assembly intermediate.</text>
</comment>
<keyword evidence="3" id="KW-0813">Transport</keyword>
<comment type="subcellular location">
    <subcellularLocation>
        <location evidence="1">Mitochondrion inner membrane</location>
    </subcellularLocation>
</comment>
<dbReference type="VEuPathDB" id="VectorBase:AAEL002504"/>
<keyword evidence="8" id="KW-0406">Ion transport</keyword>
<evidence type="ECO:0000256" key="17">
    <source>
        <dbReference type="ARBA" id="ARBA00070799"/>
    </source>
</evidence>
<feature type="domain" description="F1F0-ATP synthase delta subunit C-terminal" evidence="19">
    <location>
        <begin position="130"/>
        <end position="171"/>
    </location>
</feature>
<dbReference type="Pfam" id="PF02823">
    <property type="entry name" value="ATP-synt_DE_N"/>
    <property type="match status" value="1"/>
</dbReference>
<evidence type="ECO:0000256" key="15">
    <source>
        <dbReference type="ARBA" id="ARBA00056834"/>
    </source>
</evidence>
<evidence type="ECO:0000256" key="3">
    <source>
        <dbReference type="ARBA" id="ARBA00022448"/>
    </source>
</evidence>
<evidence type="ECO:0000256" key="14">
    <source>
        <dbReference type="ARBA" id="ARBA00032372"/>
    </source>
</evidence>
<proteinExistence type="inferred from homology"/>
<dbReference type="Pfam" id="PF21335">
    <property type="entry name" value="ATPD_C_metazoa"/>
    <property type="match status" value="1"/>
</dbReference>
<dbReference type="InterPro" id="IPR001469">
    <property type="entry name" value="ATP_synth_F1_dsu/esu"/>
</dbReference>
<evidence type="ECO:0000256" key="8">
    <source>
        <dbReference type="ARBA" id="ARBA00023065"/>
    </source>
</evidence>
<keyword evidence="10" id="KW-0472">Membrane</keyword>
<evidence type="ECO:0000256" key="2">
    <source>
        <dbReference type="ARBA" id="ARBA00005712"/>
    </source>
</evidence>
<evidence type="ECO:0000256" key="11">
    <source>
        <dbReference type="ARBA" id="ARBA00023196"/>
    </source>
</evidence>
<dbReference type="GO" id="GO:0046933">
    <property type="term" value="F:proton-transporting ATP synthase activity, rotational mechanism"/>
    <property type="evidence" value="ECO:0007669"/>
    <property type="project" value="InterPro"/>
</dbReference>
<evidence type="ECO:0000256" key="6">
    <source>
        <dbReference type="ARBA" id="ARBA00022946"/>
    </source>
</evidence>
<evidence type="ECO:0000256" key="12">
    <source>
        <dbReference type="ARBA" id="ARBA00023310"/>
    </source>
</evidence>
<reference evidence="20" key="2">
    <citation type="journal article" date="2007" name="Science">
        <title>Genome sequence of Aedes aegypti, a major arbovirus vector.</title>
        <authorList>
            <person name="Nene V."/>
            <person name="Wortman J.R."/>
            <person name="Lawson D."/>
            <person name="Haas B."/>
            <person name="Kodira C."/>
            <person name="Tu Z.J."/>
            <person name="Loftus B."/>
            <person name="Xi Z."/>
            <person name="Megy K."/>
            <person name="Grabherr M."/>
            <person name="Ren Q."/>
            <person name="Zdobnov E.M."/>
            <person name="Lobo N.F."/>
            <person name="Campbell K.S."/>
            <person name="Brown S.E."/>
            <person name="Bonaldo M.F."/>
            <person name="Zhu J."/>
            <person name="Sinkins S.P."/>
            <person name="Hogenkamp D.G."/>
            <person name="Amedeo P."/>
            <person name="Arensburger P."/>
            <person name="Atkinson P.W."/>
            <person name="Bidwell S."/>
            <person name="Biedler J."/>
            <person name="Birney E."/>
            <person name="Bruggner R.V."/>
            <person name="Costas J."/>
            <person name="Coy M.R."/>
            <person name="Crabtree J."/>
            <person name="Crawford M."/>
            <person name="Debruyn B."/>
            <person name="Decaprio D."/>
            <person name="Eiglmeier K."/>
            <person name="Eisenstadt E."/>
            <person name="El-Dorry H."/>
            <person name="Gelbart W.M."/>
            <person name="Gomes S.L."/>
            <person name="Hammond M."/>
            <person name="Hannick L.I."/>
            <person name="Hogan J.R."/>
            <person name="Holmes M.H."/>
            <person name="Jaffe D."/>
            <person name="Johnston J.S."/>
            <person name="Kennedy R.C."/>
            <person name="Koo H."/>
            <person name="Kravitz S."/>
            <person name="Kriventseva E.V."/>
            <person name="Kulp D."/>
            <person name="Labutti K."/>
            <person name="Lee E."/>
            <person name="Li S."/>
            <person name="Lovin D.D."/>
            <person name="Mao C."/>
            <person name="Mauceli E."/>
            <person name="Menck C.F."/>
            <person name="Miller J.R."/>
            <person name="Montgomery P."/>
            <person name="Mori A."/>
            <person name="Nascimento A.L."/>
            <person name="Naveira H.F."/>
            <person name="Nusbaum C."/>
            <person name="O'leary S."/>
            <person name="Orvis J."/>
            <person name="Pertea M."/>
            <person name="Quesneville H."/>
            <person name="Reidenbach K.R."/>
            <person name="Rogers Y.H."/>
            <person name="Roth C.W."/>
            <person name="Schneider J.R."/>
            <person name="Schatz M."/>
            <person name="Shumway M."/>
            <person name="Stanke M."/>
            <person name="Stinson E.O."/>
            <person name="Tubio J.M."/>
            <person name="Vanzee J.P."/>
            <person name="Verjovski-Almeida S."/>
            <person name="Werner D."/>
            <person name="White O."/>
            <person name="Wyder S."/>
            <person name="Zeng Q."/>
            <person name="Zhao Q."/>
            <person name="Zhao Y."/>
            <person name="Hill C.A."/>
            <person name="Raikhel A.S."/>
            <person name="Soares M.B."/>
            <person name="Knudson D.L."/>
            <person name="Lee N.H."/>
            <person name="Galagan J."/>
            <person name="Salzberg S.L."/>
            <person name="Paulsen I.T."/>
            <person name="Dimopoulos G."/>
            <person name="Collins F.H."/>
            <person name="Birren B."/>
            <person name="Fraser-Liggett C.M."/>
            <person name="Severson D.W."/>
        </authorList>
    </citation>
    <scope>NUCLEOTIDE SEQUENCE [LARGE SCALE GENOMIC DNA]</scope>
    <source>
        <strain evidence="20">Liverpool</strain>
    </source>
</reference>
<organism evidence="20 21">
    <name type="scientific">Aedes aegypti</name>
    <name type="common">Yellowfever mosquito</name>
    <name type="synonym">Culex aegypti</name>
    <dbReference type="NCBI Taxonomy" id="7159"/>
    <lineage>
        <taxon>Eukaryota</taxon>
        <taxon>Metazoa</taxon>
        <taxon>Ecdysozoa</taxon>
        <taxon>Arthropoda</taxon>
        <taxon>Hexapoda</taxon>
        <taxon>Insecta</taxon>
        <taxon>Pterygota</taxon>
        <taxon>Neoptera</taxon>
        <taxon>Endopterygota</taxon>
        <taxon>Diptera</taxon>
        <taxon>Nematocera</taxon>
        <taxon>Culicoidea</taxon>
        <taxon>Culicidae</taxon>
        <taxon>Culicinae</taxon>
        <taxon>Aedini</taxon>
        <taxon>Aedes</taxon>
        <taxon>Stegomyia</taxon>
    </lineage>
</organism>
<dbReference type="InterPro" id="IPR036771">
    <property type="entry name" value="ATPsynth_dsu/esu_N"/>
</dbReference>
<gene>
    <name evidence="20" type="ORF">AaeL_AAEL002504</name>
</gene>
<dbReference type="Gene3D" id="2.60.15.10">
    <property type="entry name" value="F0F1 ATP synthase delta/epsilon subunit, N-terminal"/>
    <property type="match status" value="1"/>
</dbReference>
<accession>Q17I03</accession>
<dbReference type="InterPro" id="IPR020546">
    <property type="entry name" value="ATP_synth_F1_dsu/esu_N"/>
</dbReference>
<evidence type="ECO:0000256" key="10">
    <source>
        <dbReference type="ARBA" id="ARBA00023136"/>
    </source>
</evidence>
<dbReference type="FunFam" id="1.20.5.440:FF:000002">
    <property type="entry name" value="ATP synthase subunit delta, mitochondrial"/>
    <property type="match status" value="1"/>
</dbReference>
<keyword evidence="5" id="KW-0999">Mitochondrion inner membrane</keyword>